<name>A0ABD2QKT0_9PLAT</name>
<dbReference type="Proteomes" id="UP001626550">
    <property type="component" value="Unassembled WGS sequence"/>
</dbReference>
<keyword evidence="4" id="KW-1185">Reference proteome</keyword>
<dbReference type="InterPro" id="IPR048349">
    <property type="entry name" value="CCDC22_N"/>
</dbReference>
<accession>A0ABD2QKT0</accession>
<evidence type="ECO:0000256" key="1">
    <source>
        <dbReference type="SAM" id="MobiDB-lite"/>
    </source>
</evidence>
<proteinExistence type="predicted"/>
<evidence type="ECO:0000259" key="2">
    <source>
        <dbReference type="Pfam" id="PF21674"/>
    </source>
</evidence>
<reference evidence="3 4" key="1">
    <citation type="submission" date="2024-11" db="EMBL/GenBank/DDBJ databases">
        <title>Adaptive evolution of stress response genes in parasites aligns with host niche diversity.</title>
        <authorList>
            <person name="Hahn C."/>
            <person name="Resl P."/>
        </authorList>
    </citation>
    <scope>NUCLEOTIDE SEQUENCE [LARGE SCALE GENOMIC DNA]</scope>
    <source>
        <strain evidence="3">EGGRZ-B1_66</strain>
        <tissue evidence="3">Body</tissue>
    </source>
</reference>
<dbReference type="EMBL" id="JBJKFK010000107">
    <property type="protein sequence ID" value="KAL3319732.1"/>
    <property type="molecule type" value="Genomic_DNA"/>
</dbReference>
<protein>
    <recommendedName>
        <fullName evidence="2">CCDC22 N-terminal domain-containing protein</fullName>
    </recommendedName>
</protein>
<feature type="compositionally biased region" description="Polar residues" evidence="1">
    <location>
        <begin position="164"/>
        <end position="176"/>
    </location>
</feature>
<feature type="domain" description="CCDC22 N-terminal" evidence="2">
    <location>
        <begin position="1"/>
        <end position="99"/>
    </location>
</feature>
<organism evidence="3 4">
    <name type="scientific">Cichlidogyrus casuarinus</name>
    <dbReference type="NCBI Taxonomy" id="1844966"/>
    <lineage>
        <taxon>Eukaryota</taxon>
        <taxon>Metazoa</taxon>
        <taxon>Spiralia</taxon>
        <taxon>Lophotrochozoa</taxon>
        <taxon>Platyhelminthes</taxon>
        <taxon>Monogenea</taxon>
        <taxon>Monopisthocotylea</taxon>
        <taxon>Dactylogyridea</taxon>
        <taxon>Ancyrocephalidae</taxon>
        <taxon>Cichlidogyrus</taxon>
    </lineage>
</organism>
<comment type="caution">
    <text evidence="3">The sequence shown here is derived from an EMBL/GenBank/DDBJ whole genome shotgun (WGS) entry which is preliminary data.</text>
</comment>
<evidence type="ECO:0000313" key="4">
    <source>
        <dbReference type="Proteomes" id="UP001626550"/>
    </source>
</evidence>
<gene>
    <name evidence="3" type="ORF">Ciccas_001602</name>
</gene>
<sequence>MEQADELILGGLKLLNIKQPHKSIGELQEEGFVQLLCKVLSLHQEEADLEKLNVVQRFKLCQRIVDALKSRNYSGQLSVQLLLCPDIKSVREILTFLVTSSPSSSYRASGTLNVSAKFLDGFPDYQRIVLASRYYLEQSRSGPGYHNAQIVDHHFTSLEVPTLPNDSPDSKSSTKINKSEKLQYSTKEKEIHLNKKEQNQPANHSGSCIKENIADMEAVYQQEIESGKDRALAEAVSNLEIVVKNQKKLIRARKLASEMAKKDVSFVSIGDV</sequence>
<dbReference type="Pfam" id="PF21674">
    <property type="entry name" value="CCDC22_N"/>
    <property type="match status" value="1"/>
</dbReference>
<evidence type="ECO:0000313" key="3">
    <source>
        <dbReference type="EMBL" id="KAL3319732.1"/>
    </source>
</evidence>
<feature type="region of interest" description="Disordered" evidence="1">
    <location>
        <begin position="159"/>
        <end position="181"/>
    </location>
</feature>
<dbReference type="AlphaFoldDB" id="A0ABD2QKT0"/>